<comment type="similarity">
    <text evidence="2">Belongs to the TUBGCP family.</text>
</comment>
<keyword evidence="5" id="KW-0206">Cytoskeleton</keyword>
<dbReference type="GO" id="GO:0051225">
    <property type="term" value="P:spindle assembly"/>
    <property type="evidence" value="ECO:0007669"/>
    <property type="project" value="TreeGrafter"/>
</dbReference>
<keyword evidence="3" id="KW-0963">Cytoplasm</keyword>
<proteinExistence type="inferred from homology"/>
<keyword evidence="9" id="KW-1185">Reference proteome</keyword>
<dbReference type="PANTHER" id="PTHR19302:SF14">
    <property type="entry name" value="GAMMA-TUBULIN COMPLEX COMPONENT 3"/>
    <property type="match status" value="1"/>
</dbReference>
<accession>A0AAF3EWX6</accession>
<dbReference type="InterPro" id="IPR007259">
    <property type="entry name" value="GCP"/>
</dbReference>
<feature type="region of interest" description="Disordered" evidence="6">
    <location>
        <begin position="152"/>
        <end position="172"/>
    </location>
</feature>
<dbReference type="GO" id="GO:0005874">
    <property type="term" value="C:microtubule"/>
    <property type="evidence" value="ECO:0007669"/>
    <property type="project" value="UniProtKB-KW"/>
</dbReference>
<dbReference type="GO" id="GO:0000930">
    <property type="term" value="C:gamma-tubulin complex"/>
    <property type="evidence" value="ECO:0007669"/>
    <property type="project" value="TreeGrafter"/>
</dbReference>
<feature type="domain" description="Gamma tubulin complex component C-terminal" evidence="7">
    <location>
        <begin position="548"/>
        <end position="858"/>
    </location>
</feature>
<reference evidence="10" key="1">
    <citation type="submission" date="2024-02" db="UniProtKB">
        <authorList>
            <consortium name="WormBaseParasite"/>
        </authorList>
    </citation>
    <scope>IDENTIFICATION</scope>
</reference>
<evidence type="ECO:0000256" key="5">
    <source>
        <dbReference type="ARBA" id="ARBA00023212"/>
    </source>
</evidence>
<name>A0AAF3EWX6_9BILA</name>
<dbReference type="GO" id="GO:0043015">
    <property type="term" value="F:gamma-tubulin binding"/>
    <property type="evidence" value="ECO:0007669"/>
    <property type="project" value="InterPro"/>
</dbReference>
<dbReference type="Proteomes" id="UP000887575">
    <property type="component" value="Unassembled WGS sequence"/>
</dbReference>
<dbReference type="GO" id="GO:0051321">
    <property type="term" value="P:meiotic cell cycle"/>
    <property type="evidence" value="ECO:0007669"/>
    <property type="project" value="TreeGrafter"/>
</dbReference>
<evidence type="ECO:0000259" key="7">
    <source>
        <dbReference type="Pfam" id="PF04130"/>
    </source>
</evidence>
<dbReference type="Pfam" id="PF04130">
    <property type="entry name" value="GCP_C_terminal"/>
    <property type="match status" value="1"/>
</dbReference>
<dbReference type="InterPro" id="IPR041470">
    <property type="entry name" value="GCP_N"/>
</dbReference>
<evidence type="ECO:0000256" key="1">
    <source>
        <dbReference type="ARBA" id="ARBA00004245"/>
    </source>
</evidence>
<evidence type="ECO:0000256" key="4">
    <source>
        <dbReference type="ARBA" id="ARBA00022701"/>
    </source>
</evidence>
<dbReference type="AlphaFoldDB" id="A0AAF3EWX6"/>
<evidence type="ECO:0000313" key="9">
    <source>
        <dbReference type="Proteomes" id="UP000887575"/>
    </source>
</evidence>
<dbReference type="GO" id="GO:0031122">
    <property type="term" value="P:cytoplasmic microtubule organization"/>
    <property type="evidence" value="ECO:0007669"/>
    <property type="project" value="TreeGrafter"/>
</dbReference>
<dbReference type="InterPro" id="IPR040457">
    <property type="entry name" value="GCP_C"/>
</dbReference>
<dbReference type="Gene3D" id="1.20.120.1900">
    <property type="entry name" value="Gamma-tubulin complex, C-terminal domain"/>
    <property type="match status" value="1"/>
</dbReference>
<evidence type="ECO:0000256" key="2">
    <source>
        <dbReference type="ARBA" id="ARBA00010337"/>
    </source>
</evidence>
<dbReference type="PANTHER" id="PTHR19302">
    <property type="entry name" value="GAMMA TUBULIN COMPLEX PROTEIN"/>
    <property type="match status" value="1"/>
</dbReference>
<dbReference type="WBParaSite" id="MBELARI_LOCUS18604">
    <property type="protein sequence ID" value="MBELARI_LOCUS18604"/>
    <property type="gene ID" value="MBELARI_LOCUS18604"/>
</dbReference>
<evidence type="ECO:0000259" key="8">
    <source>
        <dbReference type="Pfam" id="PF17681"/>
    </source>
</evidence>
<dbReference type="Pfam" id="PF17681">
    <property type="entry name" value="GCP_N_terminal"/>
    <property type="match status" value="1"/>
</dbReference>
<evidence type="ECO:0000313" key="10">
    <source>
        <dbReference type="WBParaSite" id="MBELARI_LOCUS18604"/>
    </source>
</evidence>
<dbReference type="GO" id="GO:0007020">
    <property type="term" value="P:microtubule nucleation"/>
    <property type="evidence" value="ECO:0007669"/>
    <property type="project" value="InterPro"/>
</dbReference>
<dbReference type="GO" id="GO:0000278">
    <property type="term" value="P:mitotic cell cycle"/>
    <property type="evidence" value="ECO:0007669"/>
    <property type="project" value="TreeGrafter"/>
</dbReference>
<dbReference type="InterPro" id="IPR042241">
    <property type="entry name" value="GCP_C_sf"/>
</dbReference>
<evidence type="ECO:0000256" key="6">
    <source>
        <dbReference type="SAM" id="MobiDB-lite"/>
    </source>
</evidence>
<dbReference type="GO" id="GO:0051011">
    <property type="term" value="F:microtubule minus-end binding"/>
    <property type="evidence" value="ECO:0007669"/>
    <property type="project" value="TreeGrafter"/>
</dbReference>
<dbReference type="GO" id="GO:0000922">
    <property type="term" value="C:spindle pole"/>
    <property type="evidence" value="ECO:0007669"/>
    <property type="project" value="InterPro"/>
</dbReference>
<sequence>MESYEILQAFQKAFGIQLSQRDVDEVNQPFNSSYAIKSLESRYAQGMSGRATDFANVTATLRHEVPTMANNLLFFVLEARKSLMRPTQMGRSASPVSLRPGGPVFTPENSSTASYAHSTLSSFSSVSKSPFDRNDAARVPTNLYYRQETPPVRRRIPRPGDFPSTGATSLTEIPPFQSPHQGTMKENILRNNWQNNVEHPLKPPMYTRPPAIQNGQYTQSVVNPFFPEAGFESPLATNLKPLSTPNPIIATERKTVPMRTLITEVLHAMKGLSGSYIRSDGDQLRLSSAAELTLEMWACTSDFILMGNLCAQLPPQPPDGRANDLFKKAFHHSMFLERNKYLYAVDQLTAQVASVSDDQAFYFVNDFASDWEQKLRCLVDLWTTWKSHETAGFEIVDTLLEKNSRSTNGSTLQVCLEAPLHQLIDKYLELLNQWILNGKLHEYSGKWLIKAYKSPNGELDVMGTYRLDRIPSRFRFYSDPRLAQKILEVGRLIGCLGGAEWDGWDDMQKLKTEQIIDYNDNQLVNIIQEIYSHAGNDVKRTLVKRDHLFEHLEIVSNVFFLLNEQFSYQLFNEIRLVSNQFSKIISAAEAASVLVKAATANGIISRSRRGRSQTHFEVIAEVGSTPRDSIRRNYVNTFNIKYKAASGLAACVLSRDALLRYQNIFQTMWSIQFVSQGVTEAQRSHLELTREIKTQRIRTLYPLINTLAKILAHVHSAVYALAYYASDVCEYAKNRLRARLDSAIDLSECITQHDKHLKLIEERLFLDTKLGSPVTNCLGPLIDDAIAIFQHYTRFSADLKGHFEKWATSTTDDSFVRIEQQFDIEEDMLSFQREQMRESTHLHAKFKDAQTKLFQSLIPYGDMAPMSNLRECLI</sequence>
<evidence type="ECO:0000256" key="3">
    <source>
        <dbReference type="ARBA" id="ARBA00022490"/>
    </source>
</evidence>
<organism evidence="9 10">
    <name type="scientific">Mesorhabditis belari</name>
    <dbReference type="NCBI Taxonomy" id="2138241"/>
    <lineage>
        <taxon>Eukaryota</taxon>
        <taxon>Metazoa</taxon>
        <taxon>Ecdysozoa</taxon>
        <taxon>Nematoda</taxon>
        <taxon>Chromadorea</taxon>
        <taxon>Rhabditida</taxon>
        <taxon>Rhabditina</taxon>
        <taxon>Rhabditomorpha</taxon>
        <taxon>Rhabditoidea</taxon>
        <taxon>Rhabditidae</taxon>
        <taxon>Mesorhabditinae</taxon>
        <taxon>Mesorhabditis</taxon>
    </lineage>
</organism>
<feature type="domain" description="Gamma tubulin complex component protein N-terminal" evidence="8">
    <location>
        <begin position="262"/>
        <end position="544"/>
    </location>
</feature>
<protein>
    <submittedName>
        <fullName evidence="10">Gamma-tubulin complex component</fullName>
    </submittedName>
</protein>
<keyword evidence="4" id="KW-0493">Microtubule</keyword>
<comment type="subcellular location">
    <subcellularLocation>
        <location evidence="1">Cytoplasm</location>
        <location evidence="1">Cytoskeleton</location>
    </subcellularLocation>
</comment>